<dbReference type="Proteomes" id="UP001230908">
    <property type="component" value="Unassembled WGS sequence"/>
</dbReference>
<name>A0ABU0ZKT3_9ACTN</name>
<gene>
    <name evidence="1" type="ORF">RB614_24330</name>
</gene>
<keyword evidence="2" id="KW-1185">Reference proteome</keyword>
<reference evidence="1 2" key="1">
    <citation type="submission" date="2023-08" db="EMBL/GenBank/DDBJ databases">
        <title>Phytohabitans sansha sp. nov., isolated from marine sediment.</title>
        <authorList>
            <person name="Zhao Y."/>
            <person name="Yi K."/>
        </authorList>
    </citation>
    <scope>NUCLEOTIDE SEQUENCE [LARGE SCALE GENOMIC DNA]</scope>
    <source>
        <strain evidence="1 2">ZYX-F-186</strain>
    </source>
</reference>
<protein>
    <submittedName>
        <fullName evidence="1">Uncharacterized protein</fullName>
    </submittedName>
</protein>
<sequence length="134" mass="14365">MSRATLIPSMVARRVQARTASTTAIEVNAAADVGAYLLGTLVLNPSNLRAGRNRNTVRARNDWPIQPLAGEPPLSPLAHKHIAVLMPGREIVRYGPPAGNLTLAADTEFGAMSLRARCHNCPLWWVAVAGAHAR</sequence>
<dbReference type="EMBL" id="JAVHUY010000023">
    <property type="protein sequence ID" value="MDQ7907654.1"/>
    <property type="molecule type" value="Genomic_DNA"/>
</dbReference>
<organism evidence="1 2">
    <name type="scientific">Phytohabitans maris</name>
    <dbReference type="NCBI Taxonomy" id="3071409"/>
    <lineage>
        <taxon>Bacteria</taxon>
        <taxon>Bacillati</taxon>
        <taxon>Actinomycetota</taxon>
        <taxon>Actinomycetes</taxon>
        <taxon>Micromonosporales</taxon>
        <taxon>Micromonosporaceae</taxon>
    </lineage>
</organism>
<proteinExistence type="predicted"/>
<accession>A0ABU0ZKT3</accession>
<evidence type="ECO:0000313" key="2">
    <source>
        <dbReference type="Proteomes" id="UP001230908"/>
    </source>
</evidence>
<dbReference type="RefSeq" id="WP_308714931.1">
    <property type="nucleotide sequence ID" value="NZ_JAVHUY010000023.1"/>
</dbReference>
<comment type="caution">
    <text evidence="1">The sequence shown here is derived from an EMBL/GenBank/DDBJ whole genome shotgun (WGS) entry which is preliminary data.</text>
</comment>
<evidence type="ECO:0000313" key="1">
    <source>
        <dbReference type="EMBL" id="MDQ7907654.1"/>
    </source>
</evidence>